<keyword evidence="2" id="KW-0813">Transport</keyword>
<organism evidence="10 11">
    <name type="scientific">Meira miltonrushii</name>
    <dbReference type="NCBI Taxonomy" id="1280837"/>
    <lineage>
        <taxon>Eukaryota</taxon>
        <taxon>Fungi</taxon>
        <taxon>Dikarya</taxon>
        <taxon>Basidiomycota</taxon>
        <taxon>Ustilaginomycotina</taxon>
        <taxon>Exobasidiomycetes</taxon>
        <taxon>Exobasidiales</taxon>
        <taxon>Brachybasidiaceae</taxon>
        <taxon>Meira</taxon>
    </lineage>
</organism>
<dbReference type="InParanoid" id="A0A316VG12"/>
<feature type="transmembrane region" description="Helical" evidence="8">
    <location>
        <begin position="175"/>
        <end position="197"/>
    </location>
</feature>
<dbReference type="OrthoDB" id="297496at2759"/>
<keyword evidence="5" id="KW-0406">Ion transport</keyword>
<dbReference type="GO" id="GO:0015271">
    <property type="term" value="F:outward rectifier potassium channel activity"/>
    <property type="evidence" value="ECO:0007669"/>
    <property type="project" value="TreeGrafter"/>
</dbReference>
<evidence type="ECO:0000256" key="8">
    <source>
        <dbReference type="SAM" id="Phobius"/>
    </source>
</evidence>
<dbReference type="PANTHER" id="PTHR11003">
    <property type="entry name" value="POTASSIUM CHANNEL, SUBFAMILY K"/>
    <property type="match status" value="1"/>
</dbReference>
<evidence type="ECO:0000259" key="9">
    <source>
        <dbReference type="Pfam" id="PF07885"/>
    </source>
</evidence>
<feature type="transmembrane region" description="Helical" evidence="8">
    <location>
        <begin position="234"/>
        <end position="259"/>
    </location>
</feature>
<feature type="transmembrane region" description="Helical" evidence="8">
    <location>
        <begin position="342"/>
        <end position="361"/>
    </location>
</feature>
<dbReference type="PANTHER" id="PTHR11003:SF345">
    <property type="entry name" value="TWIK FAMILY OF POTASSIUM CHANNELS PROTEIN 18"/>
    <property type="match status" value="1"/>
</dbReference>
<feature type="transmembrane region" description="Helical" evidence="8">
    <location>
        <begin position="68"/>
        <end position="89"/>
    </location>
</feature>
<keyword evidence="3 8" id="KW-0812">Transmembrane</keyword>
<dbReference type="EMBL" id="KZ819602">
    <property type="protein sequence ID" value="PWN36470.1"/>
    <property type="molecule type" value="Genomic_DNA"/>
</dbReference>
<evidence type="ECO:0000256" key="1">
    <source>
        <dbReference type="ARBA" id="ARBA00004141"/>
    </source>
</evidence>
<evidence type="ECO:0000256" key="7">
    <source>
        <dbReference type="ARBA" id="ARBA00023303"/>
    </source>
</evidence>
<proteinExistence type="predicted"/>
<dbReference type="GeneID" id="37024920"/>
<dbReference type="GO" id="GO:0022841">
    <property type="term" value="F:potassium ion leak channel activity"/>
    <property type="evidence" value="ECO:0007669"/>
    <property type="project" value="TreeGrafter"/>
</dbReference>
<evidence type="ECO:0000313" key="10">
    <source>
        <dbReference type="EMBL" id="PWN36470.1"/>
    </source>
</evidence>
<keyword evidence="7 10" id="KW-0407">Ion channel</keyword>
<protein>
    <submittedName>
        <fullName evidence="10">Voltage-gated potassium channel</fullName>
    </submittedName>
</protein>
<evidence type="ECO:0000256" key="4">
    <source>
        <dbReference type="ARBA" id="ARBA00022989"/>
    </source>
</evidence>
<feature type="transmembrane region" description="Helical" evidence="8">
    <location>
        <begin position="373"/>
        <end position="393"/>
    </location>
</feature>
<evidence type="ECO:0000256" key="3">
    <source>
        <dbReference type="ARBA" id="ARBA00022692"/>
    </source>
</evidence>
<dbReference type="Gene3D" id="1.10.287.70">
    <property type="match status" value="2"/>
</dbReference>
<keyword evidence="11" id="KW-1185">Reference proteome</keyword>
<dbReference type="GO" id="GO:0030322">
    <property type="term" value="P:stabilization of membrane potential"/>
    <property type="evidence" value="ECO:0007669"/>
    <property type="project" value="TreeGrafter"/>
</dbReference>
<reference evidence="10 11" key="1">
    <citation type="journal article" date="2018" name="Mol. Biol. Evol.">
        <title>Broad Genomic Sampling Reveals a Smut Pathogenic Ancestry of the Fungal Clade Ustilaginomycotina.</title>
        <authorList>
            <person name="Kijpornyongpan T."/>
            <person name="Mondo S.J."/>
            <person name="Barry K."/>
            <person name="Sandor L."/>
            <person name="Lee J."/>
            <person name="Lipzen A."/>
            <person name="Pangilinan J."/>
            <person name="LaButti K."/>
            <person name="Hainaut M."/>
            <person name="Henrissat B."/>
            <person name="Grigoriev I.V."/>
            <person name="Spatafora J.W."/>
            <person name="Aime M.C."/>
        </authorList>
    </citation>
    <scope>NUCLEOTIDE SEQUENCE [LARGE SCALE GENOMIC DNA]</scope>
    <source>
        <strain evidence="10 11">MCA 3882</strain>
    </source>
</reference>
<feature type="transmembrane region" description="Helical" evidence="8">
    <location>
        <begin position="317"/>
        <end position="336"/>
    </location>
</feature>
<dbReference type="Pfam" id="PF07885">
    <property type="entry name" value="Ion_trans_2"/>
    <property type="match status" value="2"/>
</dbReference>
<feature type="transmembrane region" description="Helical" evidence="8">
    <location>
        <begin position="101"/>
        <end position="127"/>
    </location>
</feature>
<evidence type="ECO:0000313" key="11">
    <source>
        <dbReference type="Proteomes" id="UP000245771"/>
    </source>
</evidence>
<sequence length="591" mass="66481">MQYRMGLINIQDLNLPGKDELCNSLRKLVDATPLLAALLAPVSTLYDVPALTQRWYAKNGDPISDPTASLILSAISLSASILANTSLVVRYTVHAQRFWHSAIIISTYGWIFKVLVGVSNLVAFGALRRNGPEYTYVEGFWCAIMSLSLSVFVAFQLFFHLAFGPGGGCSNTIHWQARTLIISEIAIVGLLAIQALLFSKIEGWLYLDGLYFSVVSLLTIGFGDYVPTHTSTKIMLFPFSVAGIVVFSNQISLIATFSARAFQVRNGRENLQYHHDSCQGTAEADTCAEQRYAKLMEEVQRLRTRQIKLQNNQERKMIFRSLFLLIAFWLVSGALYSKMEGWTFGDALYFSYVFFLTLGYGDFSPTTPAGKSFFILWALIAVPIMIDFVVHAIQLTVARLTRILTEQMQENQQEWRETVTEYFVPLQTLTEHVKADLLADLDADLDRTQSLVEAKANKTLSTCSIQGCERNRITSTSNEPFQNARFSSVNHTMLVALLKETALIQQQSHLLLLQQLRRGSPSWLLLQADLNMKNKSNIIPEFKGIANQTLEQRAWSQEKELIAQVATFRSGQARLRALSEHVTHSIDRYPA</sequence>
<gene>
    <name evidence="10" type="ORF">FA14DRAFT_973</name>
</gene>
<dbReference type="RefSeq" id="XP_025356772.1">
    <property type="nucleotide sequence ID" value="XM_025503139.1"/>
</dbReference>
<feature type="transmembrane region" description="Helical" evidence="8">
    <location>
        <begin position="139"/>
        <end position="163"/>
    </location>
</feature>
<keyword evidence="4 8" id="KW-1133">Transmembrane helix</keyword>
<evidence type="ECO:0000256" key="6">
    <source>
        <dbReference type="ARBA" id="ARBA00023136"/>
    </source>
</evidence>
<dbReference type="InterPro" id="IPR003280">
    <property type="entry name" value="2pore_dom_K_chnl"/>
</dbReference>
<accession>A0A316VG12</accession>
<dbReference type="GO" id="GO:0005886">
    <property type="term" value="C:plasma membrane"/>
    <property type="evidence" value="ECO:0007669"/>
    <property type="project" value="TreeGrafter"/>
</dbReference>
<comment type="subcellular location">
    <subcellularLocation>
        <location evidence="1">Membrane</location>
        <topology evidence="1">Multi-pass membrane protein</topology>
    </subcellularLocation>
</comment>
<feature type="domain" description="Potassium channel" evidence="9">
    <location>
        <begin position="188"/>
        <end position="257"/>
    </location>
</feature>
<keyword evidence="6 8" id="KW-0472">Membrane</keyword>
<dbReference type="InterPro" id="IPR013099">
    <property type="entry name" value="K_chnl_dom"/>
</dbReference>
<dbReference type="AlphaFoldDB" id="A0A316VG12"/>
<dbReference type="SUPFAM" id="SSF81324">
    <property type="entry name" value="Voltage-gated potassium channels"/>
    <property type="match status" value="2"/>
</dbReference>
<name>A0A316VG12_9BASI</name>
<dbReference type="STRING" id="1280837.A0A316VG12"/>
<dbReference type="Proteomes" id="UP000245771">
    <property type="component" value="Unassembled WGS sequence"/>
</dbReference>
<feature type="domain" description="Potassium channel" evidence="9">
    <location>
        <begin position="325"/>
        <end position="390"/>
    </location>
</feature>
<evidence type="ECO:0000256" key="5">
    <source>
        <dbReference type="ARBA" id="ARBA00023065"/>
    </source>
</evidence>
<feature type="transmembrane region" description="Helical" evidence="8">
    <location>
        <begin position="204"/>
        <end position="222"/>
    </location>
</feature>
<evidence type="ECO:0000256" key="2">
    <source>
        <dbReference type="ARBA" id="ARBA00022448"/>
    </source>
</evidence>